<reference evidence="2" key="1">
    <citation type="journal article" date="2022" name="Mol. Ecol. Resour.">
        <title>The genomes of chicory, endive, great burdock and yacon provide insights into Asteraceae palaeo-polyploidization history and plant inulin production.</title>
        <authorList>
            <person name="Fan W."/>
            <person name="Wang S."/>
            <person name="Wang H."/>
            <person name="Wang A."/>
            <person name="Jiang F."/>
            <person name="Liu H."/>
            <person name="Zhao H."/>
            <person name="Xu D."/>
            <person name="Zhang Y."/>
        </authorList>
    </citation>
    <scope>NUCLEOTIDE SEQUENCE [LARGE SCALE GENOMIC DNA]</scope>
    <source>
        <strain evidence="2">cv. Punajuju</strain>
    </source>
</reference>
<reference evidence="1 2" key="2">
    <citation type="journal article" date="2022" name="Mol. Ecol. Resour.">
        <title>The genomes of chicory, endive, great burdock and yacon provide insights into Asteraceae paleo-polyploidization history and plant inulin production.</title>
        <authorList>
            <person name="Fan W."/>
            <person name="Wang S."/>
            <person name="Wang H."/>
            <person name="Wang A."/>
            <person name="Jiang F."/>
            <person name="Liu H."/>
            <person name="Zhao H."/>
            <person name="Xu D."/>
            <person name="Zhang Y."/>
        </authorList>
    </citation>
    <scope>NUCLEOTIDE SEQUENCE [LARGE SCALE GENOMIC DNA]</scope>
    <source>
        <strain evidence="2">cv. Punajuju</strain>
        <tissue evidence="1">Leaves</tissue>
    </source>
</reference>
<accession>A0ACB9BJI2</accession>
<comment type="caution">
    <text evidence="1">The sequence shown here is derived from an EMBL/GenBank/DDBJ whole genome shotgun (WGS) entry which is preliminary data.</text>
</comment>
<protein>
    <submittedName>
        <fullName evidence="1">Uncharacterized protein</fullName>
    </submittedName>
</protein>
<name>A0ACB9BJI2_CICIN</name>
<gene>
    <name evidence="1" type="ORF">L2E82_33199</name>
</gene>
<sequence length="162" mass="18079">MGCGTSRSNLRDEGLGVFRSPHHSKHDDDPHKLLIRDTSETLILDQPPALQKINAAHDGNVEPLWVGSPSFREYVQSVPDDDDVPTSGDGRGKEIVISTHGGKKFICNGEVCVLRDFEGKEQADKNDIRGGRFRKAFQVHRVTFWHGRAWYPGHPKATRKAA</sequence>
<dbReference type="EMBL" id="CM042014">
    <property type="protein sequence ID" value="KAI3722171.1"/>
    <property type="molecule type" value="Genomic_DNA"/>
</dbReference>
<organism evidence="1 2">
    <name type="scientific">Cichorium intybus</name>
    <name type="common">Chicory</name>
    <dbReference type="NCBI Taxonomy" id="13427"/>
    <lineage>
        <taxon>Eukaryota</taxon>
        <taxon>Viridiplantae</taxon>
        <taxon>Streptophyta</taxon>
        <taxon>Embryophyta</taxon>
        <taxon>Tracheophyta</taxon>
        <taxon>Spermatophyta</taxon>
        <taxon>Magnoliopsida</taxon>
        <taxon>eudicotyledons</taxon>
        <taxon>Gunneridae</taxon>
        <taxon>Pentapetalae</taxon>
        <taxon>asterids</taxon>
        <taxon>campanulids</taxon>
        <taxon>Asterales</taxon>
        <taxon>Asteraceae</taxon>
        <taxon>Cichorioideae</taxon>
        <taxon>Cichorieae</taxon>
        <taxon>Cichoriinae</taxon>
        <taxon>Cichorium</taxon>
    </lineage>
</organism>
<keyword evidence="2" id="KW-1185">Reference proteome</keyword>
<evidence type="ECO:0000313" key="2">
    <source>
        <dbReference type="Proteomes" id="UP001055811"/>
    </source>
</evidence>
<proteinExistence type="predicted"/>
<evidence type="ECO:0000313" key="1">
    <source>
        <dbReference type="EMBL" id="KAI3722171.1"/>
    </source>
</evidence>
<dbReference type="Proteomes" id="UP001055811">
    <property type="component" value="Linkage Group LG06"/>
</dbReference>